<protein>
    <submittedName>
        <fullName evidence="1">Fimbriae Y protein</fullName>
    </submittedName>
</protein>
<keyword evidence="2" id="KW-1185">Reference proteome</keyword>
<proteinExistence type="predicted"/>
<name>A0A4Z0MYZ5_SALET</name>
<accession>A0A4Z0MYZ5</accession>
<dbReference type="EMBL" id="PYKI01001361">
    <property type="protein sequence ID" value="TGD85003.1"/>
    <property type="molecule type" value="Genomic_DNA"/>
</dbReference>
<evidence type="ECO:0000313" key="1">
    <source>
        <dbReference type="EMBL" id="TGD85003.1"/>
    </source>
</evidence>
<comment type="caution">
    <text evidence="1">The sequence shown here is derived from an EMBL/GenBank/DDBJ whole genome shotgun (WGS) entry which is preliminary data.</text>
</comment>
<evidence type="ECO:0000313" key="2">
    <source>
        <dbReference type="Proteomes" id="UP000298196"/>
    </source>
</evidence>
<organism evidence="1 2">
    <name type="scientific">Salmonella enterica subsp. enterica serovar Poona</name>
    <dbReference type="NCBI Taxonomy" id="436295"/>
    <lineage>
        <taxon>Bacteria</taxon>
        <taxon>Pseudomonadati</taxon>
        <taxon>Pseudomonadota</taxon>
        <taxon>Gammaproteobacteria</taxon>
        <taxon>Enterobacterales</taxon>
        <taxon>Enterobacteriaceae</taxon>
        <taxon>Salmonella</taxon>
    </lineage>
</organism>
<gene>
    <name evidence="1" type="ORF">C9F07_12790</name>
</gene>
<sequence>LNLPHRQSFLRLIQQLNVTFHDIF</sequence>
<reference evidence="1 2" key="1">
    <citation type="submission" date="2018-03" db="EMBL/GenBank/DDBJ databases">
        <title>Non-Typhoidal Salmonella genome sequencing and assembly.</title>
        <authorList>
            <person name="Matchawe C."/>
        </authorList>
    </citation>
    <scope>NUCLEOTIDE SEQUENCE [LARGE SCALE GENOMIC DNA]</scope>
    <source>
        <strain evidence="1 2">22sa</strain>
    </source>
</reference>
<dbReference type="AlphaFoldDB" id="A0A4Z0MYZ5"/>
<feature type="non-terminal residue" evidence="1">
    <location>
        <position position="1"/>
    </location>
</feature>
<dbReference type="Proteomes" id="UP000298196">
    <property type="component" value="Unassembled WGS sequence"/>
</dbReference>